<dbReference type="RefSeq" id="WP_115578204.1">
    <property type="nucleotide sequence ID" value="NZ_NXLX01000001.1"/>
</dbReference>
<dbReference type="AlphaFoldDB" id="A0A3D8JBG0"/>
<dbReference type="OrthoDB" id="5328582at2"/>
<gene>
    <name evidence="1" type="ORF">CQA57_00125</name>
</gene>
<proteinExistence type="predicted"/>
<organism evidence="1 2">
    <name type="scientific">Helicobacter anseris</name>
    <dbReference type="NCBI Taxonomy" id="375926"/>
    <lineage>
        <taxon>Bacteria</taxon>
        <taxon>Pseudomonadati</taxon>
        <taxon>Campylobacterota</taxon>
        <taxon>Epsilonproteobacteria</taxon>
        <taxon>Campylobacterales</taxon>
        <taxon>Helicobacteraceae</taxon>
        <taxon>Helicobacter</taxon>
    </lineage>
</organism>
<keyword evidence="2" id="KW-1185">Reference proteome</keyword>
<protein>
    <recommendedName>
        <fullName evidence="3">AsmA-like C-terminal domain-containing protein</fullName>
    </recommendedName>
</protein>
<comment type="caution">
    <text evidence="1">The sequence shown here is derived from an EMBL/GenBank/DDBJ whole genome shotgun (WGS) entry which is preliminary data.</text>
</comment>
<sequence>MIKKVCISFIALILFLLFCSCILLFTKSGNDILKPFLRDAICKYYSKDVFLRDFRLSLKTLKLTLEYRKILDIVIDGDISLWNQKLNLSVNGKSKAVKNAFSIHGEINGSYRQLYIKLASNIASSTTDMVAELSSRKLTRFYMQSKGLNLEDMMLYLGFDGFVYGRVNASINFDKRLVKKGDFSLDLFDVYFSKNLSSIAFFDYLLKTKINGSFNGDLQNDNLFLITGGAKTPFYTFELKDSRAGLGFLDVSYIFELPSVKRIDRKIKKDFGIVGSGSISFDNSFKMDFMTSSLGGNIITQLEAHKLQTSFENVQLDKILSILGISQDLYGDFYGTFDFIKQNHAGKIEGHIKEFFMKKNKFFDLIYQYTKFDIQKEVFAEIPLNARLEDKKLYLQNIDTKSQNMQLVTKEATLDFKSMRMNIPMTIGIKNSALNLRIFGLMQSPQVEFKLGDVLRLDKKGFLYNLNF</sequence>
<name>A0A3D8JBG0_9HELI</name>
<dbReference type="PROSITE" id="PS51257">
    <property type="entry name" value="PROKAR_LIPOPROTEIN"/>
    <property type="match status" value="1"/>
</dbReference>
<evidence type="ECO:0008006" key="3">
    <source>
        <dbReference type="Google" id="ProtNLM"/>
    </source>
</evidence>
<accession>A0A3D8JBG0</accession>
<evidence type="ECO:0000313" key="1">
    <source>
        <dbReference type="EMBL" id="RDU74495.1"/>
    </source>
</evidence>
<reference evidence="1 2" key="1">
    <citation type="submission" date="2018-04" db="EMBL/GenBank/DDBJ databases">
        <title>Novel Campyloabacter and Helicobacter Species and Strains.</title>
        <authorList>
            <person name="Mannion A.J."/>
            <person name="Shen Z."/>
            <person name="Fox J.G."/>
        </authorList>
    </citation>
    <scope>NUCLEOTIDE SEQUENCE [LARGE SCALE GENOMIC DNA]</scope>
    <source>
        <strain evidence="1 2">MIT 04-9362</strain>
    </source>
</reference>
<dbReference type="EMBL" id="NXLX01000001">
    <property type="protein sequence ID" value="RDU74495.1"/>
    <property type="molecule type" value="Genomic_DNA"/>
</dbReference>
<dbReference type="Proteomes" id="UP000256695">
    <property type="component" value="Unassembled WGS sequence"/>
</dbReference>
<evidence type="ECO:0000313" key="2">
    <source>
        <dbReference type="Proteomes" id="UP000256695"/>
    </source>
</evidence>